<dbReference type="PROSITE" id="PS50097">
    <property type="entry name" value="BTB"/>
    <property type="match status" value="1"/>
</dbReference>
<organism evidence="4 5">
    <name type="scientific">Daucus carota subsp. sativus</name>
    <name type="common">Carrot</name>
    <dbReference type="NCBI Taxonomy" id="79200"/>
    <lineage>
        <taxon>Eukaryota</taxon>
        <taxon>Viridiplantae</taxon>
        <taxon>Streptophyta</taxon>
        <taxon>Embryophyta</taxon>
        <taxon>Tracheophyta</taxon>
        <taxon>Spermatophyta</taxon>
        <taxon>Magnoliopsida</taxon>
        <taxon>eudicotyledons</taxon>
        <taxon>Gunneridae</taxon>
        <taxon>Pentapetalae</taxon>
        <taxon>asterids</taxon>
        <taxon>campanulids</taxon>
        <taxon>Apiales</taxon>
        <taxon>Apiaceae</taxon>
        <taxon>Apioideae</taxon>
        <taxon>Scandiceae</taxon>
        <taxon>Daucinae</taxon>
        <taxon>Daucus</taxon>
        <taxon>Daucus sect. Daucus</taxon>
    </lineage>
</organism>
<evidence type="ECO:0000256" key="3">
    <source>
        <dbReference type="PROSITE-ProRule" id="PRU00982"/>
    </source>
</evidence>
<dbReference type="OrthoDB" id="624345at2759"/>
<dbReference type="Pfam" id="PF03000">
    <property type="entry name" value="NPH3"/>
    <property type="match status" value="1"/>
</dbReference>
<protein>
    <submittedName>
        <fullName evidence="4">Uncharacterized protein</fullName>
    </submittedName>
</protein>
<name>A0A165WTR9_DAUCS</name>
<proteinExistence type="inferred from homology"/>
<comment type="pathway">
    <text evidence="1">Protein modification; protein ubiquitination.</text>
</comment>
<dbReference type="OMA" id="CSGMDWW"/>
<evidence type="ECO:0000313" key="5">
    <source>
        <dbReference type="Proteomes" id="UP000077755"/>
    </source>
</evidence>
<sequence length="582" mass="65410">MASLKLGTKPEAFQRDGLTWQCTTGLPSDVTIKIGEMSFHLHKFPLLSKCGLLAKQFGELPSGDGSILELQLSDLPGGAKAFELIAKFCYGVKIELTAVNIVIVRCAAEYLQMNEDVGEGNLISHTDAFLNEIFGNWTDSLKALETCEEVLLYAEKLHIVRRCINSLAMKACADSQLFDRTGCNDSNETDSDILWSGISTATKAQQMGERWWYEDVSYLGLAFYKRFIQAVESVGMKPENIAHSLVVYAKRYIPLMNRHSSFKGANSAKSGNNVSTPSEADQRALLEEIVELLPSQKGGVQTKFLVRLLRTAMLLQASPTCRENLEKRVGAQLDQASLDDVLIPNLGYSVETMYDIDCFQRILDYFLSTEQISSMAYSPSIVEENQLAESSDSLMAITVVANLVDAYLADVAPDVNLKFPKFQSLGASVPDYARPLSDGMYRAVDIYLKAHPWLTDMEREQICRLMNCQKLSLEASTHAAQNERLPLRVIVQVLFFEQLRLRTSISGWFYVSDNLENLQAPPLSKNDGSRQVGAGGVDDMKERVMEIEKDCRDMKEELRRLVKKKRRWSFFGIWRSQKCRNL</sequence>
<keyword evidence="2" id="KW-0833">Ubl conjugation pathway</keyword>
<dbReference type="Gramene" id="KZM97653">
    <property type="protein sequence ID" value="KZM97653"/>
    <property type="gene ID" value="DCAR_014985"/>
</dbReference>
<reference evidence="4" key="2">
    <citation type="submission" date="2022-03" db="EMBL/GenBank/DDBJ databases">
        <title>Draft title - Genomic analysis of global carrot germplasm unveils the trajectory of domestication and the origin of high carotenoid orange carrot.</title>
        <authorList>
            <person name="Iorizzo M."/>
            <person name="Ellison S."/>
            <person name="Senalik D."/>
            <person name="Macko-Podgorni A."/>
            <person name="Grzebelus D."/>
            <person name="Bostan H."/>
            <person name="Rolling W."/>
            <person name="Curaba J."/>
            <person name="Simon P."/>
        </authorList>
    </citation>
    <scope>NUCLEOTIDE SEQUENCE</scope>
    <source>
        <tissue evidence="4">Leaf</tissue>
    </source>
</reference>
<dbReference type="AlphaFoldDB" id="A0A165WTR9"/>
<accession>A0A165WTR9</accession>
<keyword evidence="5" id="KW-1185">Reference proteome</keyword>
<dbReference type="InterPro" id="IPR011333">
    <property type="entry name" value="SKP1/BTB/POZ_sf"/>
</dbReference>
<dbReference type="KEGG" id="dcr:108217253"/>
<dbReference type="InterPro" id="IPR043454">
    <property type="entry name" value="NPH3/RPT2-like"/>
</dbReference>
<dbReference type="PANTHER" id="PTHR32370">
    <property type="entry name" value="OS12G0117600 PROTEIN"/>
    <property type="match status" value="1"/>
</dbReference>
<evidence type="ECO:0000256" key="2">
    <source>
        <dbReference type="ARBA" id="ARBA00022786"/>
    </source>
</evidence>
<dbReference type="GO" id="GO:0016567">
    <property type="term" value="P:protein ubiquitination"/>
    <property type="evidence" value="ECO:0007669"/>
    <property type="project" value="UniProtKB-UniPathway"/>
</dbReference>
<dbReference type="InterPro" id="IPR000210">
    <property type="entry name" value="BTB/POZ_dom"/>
</dbReference>
<evidence type="ECO:0000256" key="1">
    <source>
        <dbReference type="ARBA" id="ARBA00004906"/>
    </source>
</evidence>
<dbReference type="Pfam" id="PF00651">
    <property type="entry name" value="BTB"/>
    <property type="match status" value="1"/>
</dbReference>
<gene>
    <name evidence="4" type="ORF">DCAR_0415839</name>
</gene>
<dbReference type="SMART" id="SM00225">
    <property type="entry name" value="BTB"/>
    <property type="match status" value="1"/>
</dbReference>
<dbReference type="EMBL" id="CP093346">
    <property type="protein sequence ID" value="WOG96503.1"/>
    <property type="molecule type" value="Genomic_DNA"/>
</dbReference>
<dbReference type="PROSITE" id="PS51649">
    <property type="entry name" value="NPH3"/>
    <property type="match status" value="1"/>
</dbReference>
<dbReference type="Proteomes" id="UP000077755">
    <property type="component" value="Chromosome 4"/>
</dbReference>
<dbReference type="Gene3D" id="3.30.710.10">
    <property type="entry name" value="Potassium Channel Kv1.1, Chain A"/>
    <property type="match status" value="1"/>
</dbReference>
<reference evidence="4" key="1">
    <citation type="journal article" date="2016" name="Nat. Genet.">
        <title>A high-quality carrot genome assembly provides new insights into carotenoid accumulation and asterid genome evolution.</title>
        <authorList>
            <person name="Iorizzo M."/>
            <person name="Ellison S."/>
            <person name="Senalik D."/>
            <person name="Zeng P."/>
            <person name="Satapoomin P."/>
            <person name="Huang J."/>
            <person name="Bowman M."/>
            <person name="Iovene M."/>
            <person name="Sanseverino W."/>
            <person name="Cavagnaro P."/>
            <person name="Yildiz M."/>
            <person name="Macko-Podgorni A."/>
            <person name="Moranska E."/>
            <person name="Grzebelus E."/>
            <person name="Grzebelus D."/>
            <person name="Ashrafi H."/>
            <person name="Zheng Z."/>
            <person name="Cheng S."/>
            <person name="Spooner D."/>
            <person name="Van Deynze A."/>
            <person name="Simon P."/>
        </authorList>
    </citation>
    <scope>NUCLEOTIDE SEQUENCE</scope>
    <source>
        <tissue evidence="4">Leaf</tissue>
    </source>
</reference>
<dbReference type="InterPro" id="IPR027356">
    <property type="entry name" value="NPH3_dom"/>
</dbReference>
<comment type="similarity">
    <text evidence="3">Belongs to the NPH3 family.</text>
</comment>
<dbReference type="SUPFAM" id="SSF54695">
    <property type="entry name" value="POZ domain"/>
    <property type="match status" value="1"/>
</dbReference>
<evidence type="ECO:0000313" key="4">
    <source>
        <dbReference type="EMBL" id="WOG96503.1"/>
    </source>
</evidence>